<organism evidence="1 2">
    <name type="scientific">Aspergillus melleus</name>
    <dbReference type="NCBI Taxonomy" id="138277"/>
    <lineage>
        <taxon>Eukaryota</taxon>
        <taxon>Fungi</taxon>
        <taxon>Dikarya</taxon>
        <taxon>Ascomycota</taxon>
        <taxon>Pezizomycotina</taxon>
        <taxon>Eurotiomycetes</taxon>
        <taxon>Eurotiomycetidae</taxon>
        <taxon>Eurotiales</taxon>
        <taxon>Aspergillaceae</taxon>
        <taxon>Aspergillus</taxon>
        <taxon>Aspergillus subgen. Circumdati</taxon>
    </lineage>
</organism>
<evidence type="ECO:0000313" key="1">
    <source>
        <dbReference type="EMBL" id="KAK1140911.1"/>
    </source>
</evidence>
<sequence length="156" mass="17737">MRILHGLSPAEREGSSVYRRVLAVTYDLDIDISLRSAIPPLQPIPTASLKQLFDDRIKNTTYHHPNHNFASSYIFDLFDSYCELTELKGHVYRELYSTSADDKSDAEIITVVGQLDTLLQGWRDGIPHDYRPELARPDDIESNQSSNMVNGPRPSF</sequence>
<reference evidence="1 2" key="1">
    <citation type="journal article" date="2023" name="ACS Omega">
        <title>Identification of the Neoaspergillic Acid Biosynthesis Gene Cluster by Establishing an In Vitro CRISPR-Ribonucleoprotein Genetic System in Aspergillus melleus.</title>
        <authorList>
            <person name="Yuan B."/>
            <person name="Grau M.F."/>
            <person name="Murata R.M."/>
            <person name="Torok T."/>
            <person name="Venkateswaran K."/>
            <person name="Stajich J.E."/>
            <person name="Wang C.C.C."/>
        </authorList>
    </citation>
    <scope>NUCLEOTIDE SEQUENCE [LARGE SCALE GENOMIC DNA]</scope>
    <source>
        <strain evidence="1 2">IMV 1140</strain>
    </source>
</reference>
<accession>A0ACC3ATT3</accession>
<dbReference type="Proteomes" id="UP001177260">
    <property type="component" value="Unassembled WGS sequence"/>
</dbReference>
<keyword evidence="2" id="KW-1185">Reference proteome</keyword>
<dbReference type="EMBL" id="JAOPJF010000073">
    <property type="protein sequence ID" value="KAK1140911.1"/>
    <property type="molecule type" value="Genomic_DNA"/>
</dbReference>
<name>A0ACC3ATT3_9EURO</name>
<proteinExistence type="predicted"/>
<gene>
    <name evidence="1" type="ORF">N8T08_009784</name>
</gene>
<evidence type="ECO:0000313" key="2">
    <source>
        <dbReference type="Proteomes" id="UP001177260"/>
    </source>
</evidence>
<comment type="caution">
    <text evidence="1">The sequence shown here is derived from an EMBL/GenBank/DDBJ whole genome shotgun (WGS) entry which is preliminary data.</text>
</comment>
<protein>
    <submittedName>
        <fullName evidence="1">Uncharacterized protein</fullName>
    </submittedName>
</protein>